<dbReference type="PROSITE" id="PS50977">
    <property type="entry name" value="HTH_TETR_2"/>
    <property type="match status" value="1"/>
</dbReference>
<keyword evidence="2 4" id="KW-0238">DNA-binding</keyword>
<dbReference type="GO" id="GO:0000976">
    <property type="term" value="F:transcription cis-regulatory region binding"/>
    <property type="evidence" value="ECO:0007669"/>
    <property type="project" value="TreeGrafter"/>
</dbReference>
<dbReference type="Proteomes" id="UP000320876">
    <property type="component" value="Unassembled WGS sequence"/>
</dbReference>
<dbReference type="InterPro" id="IPR050109">
    <property type="entry name" value="HTH-type_TetR-like_transc_reg"/>
</dbReference>
<proteinExistence type="predicted"/>
<evidence type="ECO:0000256" key="2">
    <source>
        <dbReference type="ARBA" id="ARBA00023125"/>
    </source>
</evidence>
<keyword evidence="1" id="KW-0805">Transcription regulation</keyword>
<evidence type="ECO:0000256" key="1">
    <source>
        <dbReference type="ARBA" id="ARBA00023015"/>
    </source>
</evidence>
<evidence type="ECO:0000256" key="4">
    <source>
        <dbReference type="PROSITE-ProRule" id="PRU00335"/>
    </source>
</evidence>
<comment type="caution">
    <text evidence="6">The sequence shown here is derived from an EMBL/GenBank/DDBJ whole genome shotgun (WGS) entry which is preliminary data.</text>
</comment>
<dbReference type="InterPro" id="IPR009057">
    <property type="entry name" value="Homeodomain-like_sf"/>
</dbReference>
<gene>
    <name evidence="6" type="ORF">FB471_0541</name>
</gene>
<protein>
    <submittedName>
        <fullName evidence="6">TetR family transcriptional regulator</fullName>
    </submittedName>
</protein>
<keyword evidence="3" id="KW-0804">Transcription</keyword>
<dbReference type="Gene3D" id="1.10.357.10">
    <property type="entry name" value="Tetracycline Repressor, domain 2"/>
    <property type="match status" value="1"/>
</dbReference>
<organism evidence="6 7">
    <name type="scientific">Amycolatopsis cihanbeyliensis</name>
    <dbReference type="NCBI Taxonomy" id="1128664"/>
    <lineage>
        <taxon>Bacteria</taxon>
        <taxon>Bacillati</taxon>
        <taxon>Actinomycetota</taxon>
        <taxon>Actinomycetes</taxon>
        <taxon>Pseudonocardiales</taxon>
        <taxon>Pseudonocardiaceae</taxon>
        <taxon>Amycolatopsis</taxon>
    </lineage>
</organism>
<dbReference type="GO" id="GO:0003700">
    <property type="term" value="F:DNA-binding transcription factor activity"/>
    <property type="evidence" value="ECO:0007669"/>
    <property type="project" value="TreeGrafter"/>
</dbReference>
<evidence type="ECO:0000259" key="5">
    <source>
        <dbReference type="PROSITE" id="PS50977"/>
    </source>
</evidence>
<sequence length="204" mass="22117">MGRLSGMPQSLSPRTRSRPRRDALLDAAIEVIGEHGVAGTTHRAVTERAGVPLATASYYFSSIGELISEALRKFAAERAETLAPPERGTGTEPFRPTEVAEWAAERFIEVSESARLAFFEMVISSARHQELAEPKHVALSSYYEAAQAGLAALDCPRDADQARALVALCLGFSLLQLADPRADDRAQLGTALYQLFSGQRSARD</sequence>
<dbReference type="InterPro" id="IPR001647">
    <property type="entry name" value="HTH_TetR"/>
</dbReference>
<evidence type="ECO:0000313" key="7">
    <source>
        <dbReference type="Proteomes" id="UP000320876"/>
    </source>
</evidence>
<evidence type="ECO:0000256" key="3">
    <source>
        <dbReference type="ARBA" id="ARBA00023163"/>
    </source>
</evidence>
<dbReference type="OrthoDB" id="6929199at2"/>
<feature type="DNA-binding region" description="H-T-H motif" evidence="4">
    <location>
        <begin position="41"/>
        <end position="60"/>
    </location>
</feature>
<dbReference type="Pfam" id="PF17940">
    <property type="entry name" value="TetR_C_31"/>
    <property type="match status" value="1"/>
</dbReference>
<reference evidence="6 7" key="1">
    <citation type="submission" date="2019-06" db="EMBL/GenBank/DDBJ databases">
        <title>Sequencing the genomes of 1000 actinobacteria strains.</title>
        <authorList>
            <person name="Klenk H.-P."/>
        </authorList>
    </citation>
    <scope>NUCLEOTIDE SEQUENCE [LARGE SCALE GENOMIC DNA]</scope>
    <source>
        <strain evidence="6 7">DSM 45679</strain>
    </source>
</reference>
<dbReference type="EMBL" id="VFML01000001">
    <property type="protein sequence ID" value="TQJ00890.1"/>
    <property type="molecule type" value="Genomic_DNA"/>
</dbReference>
<dbReference type="InterPro" id="IPR041583">
    <property type="entry name" value="TetR_C_31"/>
</dbReference>
<evidence type="ECO:0000313" key="6">
    <source>
        <dbReference type="EMBL" id="TQJ00890.1"/>
    </source>
</evidence>
<dbReference type="PANTHER" id="PTHR30055:SF234">
    <property type="entry name" value="HTH-TYPE TRANSCRIPTIONAL REGULATOR BETI"/>
    <property type="match status" value="1"/>
</dbReference>
<keyword evidence="7" id="KW-1185">Reference proteome</keyword>
<feature type="domain" description="HTH tetR-type" evidence="5">
    <location>
        <begin position="18"/>
        <end position="78"/>
    </location>
</feature>
<dbReference type="PANTHER" id="PTHR30055">
    <property type="entry name" value="HTH-TYPE TRANSCRIPTIONAL REGULATOR RUTR"/>
    <property type="match status" value="1"/>
</dbReference>
<dbReference type="SUPFAM" id="SSF46689">
    <property type="entry name" value="Homeodomain-like"/>
    <property type="match status" value="1"/>
</dbReference>
<accession>A0A542DCT7</accession>
<name>A0A542DCT7_AMYCI</name>
<dbReference type="AlphaFoldDB" id="A0A542DCT7"/>
<dbReference type="Pfam" id="PF00440">
    <property type="entry name" value="TetR_N"/>
    <property type="match status" value="1"/>
</dbReference>